<reference evidence="2 3" key="1">
    <citation type="submission" date="2021-04" db="EMBL/GenBank/DDBJ databases">
        <title>Paenibacillus sp. DLE-14 whole genome sequence.</title>
        <authorList>
            <person name="Ham Y.J."/>
        </authorList>
    </citation>
    <scope>NUCLEOTIDE SEQUENCE [LARGE SCALE GENOMIC DNA]</scope>
    <source>
        <strain evidence="2 3">DLE-14</strain>
    </source>
</reference>
<name>A0ABS5C9A9_9BACL</name>
<dbReference type="RefSeq" id="WP_210656855.1">
    <property type="nucleotide sequence ID" value="NZ_JAGKSP010000002.1"/>
</dbReference>
<keyword evidence="1" id="KW-0732">Signal</keyword>
<sequence length="1203" mass="132116">MKRRKSMKSMLSKVTLTSVSIATVLMVPVNAFAERNTVVVPTPVVHQVAAHYTKQINYFKLGDPRIPGGANSKYSADWITPDNYTSQSALSNNRVLPFDMPDSVLEATGLGSEVDMAFKDANGAYWVVVNPKGLVRIDFGASDANDVFQYLTGSRYIFDATSDDKNTITGIMSDGDHGIWIQNSQGATHVKFVLQTLAEQAANMEYTRGLFDSQGAIGDQSGLTLDYGNDTSDNGPGYVSTLPTSPRVGGTNYFQDASGRTYAETLRPTNNFAYWSGFNSIGEGARYDYLANMPNPTLNDVMAKQEARSNIIRTASMAMLLTKINGLNNGSPSRSFNEIGTTNLTGRNSYNFAKAPENTDASKIQIGDVYSFGRNYDFDRKEDPIQWYPYTRFFGNGLPIHQYNPELAANNGLTDEQSPGTPDTNAFVRNNDALAPWQGYKDVAQGNLSQGNDAANPIGKILGPNGPYPTIGKGAHASAGITVYAEQDFNSATSIQAQEWNYKYQVTQNVSDRYPDLMAMIVSPDPVNPTRASYGGISDLALGRLITDGTTTNKGLQVYMHPSSEEPVGDFAQYFTLYHYVLKPELANPNTPANIREQDEKLLALLRDSATVELNTIIDSGYMLIDPNGQNSSWAKWSADNFNNDRGPNEYSNNDGIQQNMFFADASLNAAEITMFIRVTMEILEDVKTDTTDVDVLHDMDAWVTRFGAPAQEHNYAYFYNKFAAEYNKIFTGTNYAMNGYVLPAFSPLHTAFDESTTVDLFGNPVPKAAIRNGSGYISFMQNVKALKDKEAQMWIKDNNWFIKAATGALQVNDDTSVLEYIESLPPAEKNNYYLNSMLIFGNLEPLYGDPLNDTGDDLRKLVTMSQIQIDFFNQLTNKKAMRLSFNHSDAMMMFEIYYPLAMAAKNDPQYPAIQAAYGNVYNTVLINSDIPAYTYLQKIMNPNDPKIDEQVKHDTWMLSRIPQYGNGNMVTNNYANREDYFFSGAGEDMLMGHAPVSNRVLPLDERGSFKYNSVQTEDDRNAEFVEDHDIVTPFASGWNGAQTNHVKSNNFGLLYDPSIYTTGYWIAVDSGIITDAAPVNQIQAPYSVMPTFAATSASYGADGSAPAAIDVNSGRGSTGATYVSSITATTDAGTQTLISGTDFTTAFTAPQYFVSKNGLLKINLEPSTIQALSSDGTKPVTLKIVLGGASGVIGYVTLSNNN</sequence>
<dbReference type="Proteomes" id="UP000673394">
    <property type="component" value="Unassembled WGS sequence"/>
</dbReference>
<evidence type="ECO:0008006" key="4">
    <source>
        <dbReference type="Google" id="ProtNLM"/>
    </source>
</evidence>
<organism evidence="2 3">
    <name type="scientific">Paenibacillus lignilyticus</name>
    <dbReference type="NCBI Taxonomy" id="1172615"/>
    <lineage>
        <taxon>Bacteria</taxon>
        <taxon>Bacillati</taxon>
        <taxon>Bacillota</taxon>
        <taxon>Bacilli</taxon>
        <taxon>Bacillales</taxon>
        <taxon>Paenibacillaceae</taxon>
        <taxon>Paenibacillus</taxon>
    </lineage>
</organism>
<protein>
    <recommendedName>
        <fullName evidence="4">Dextransucrase</fullName>
    </recommendedName>
</protein>
<evidence type="ECO:0000313" key="2">
    <source>
        <dbReference type="EMBL" id="MBP3962560.1"/>
    </source>
</evidence>
<comment type="caution">
    <text evidence="2">The sequence shown here is derived from an EMBL/GenBank/DDBJ whole genome shotgun (WGS) entry which is preliminary data.</text>
</comment>
<proteinExistence type="predicted"/>
<keyword evidence="3" id="KW-1185">Reference proteome</keyword>
<accession>A0ABS5C9A9</accession>
<gene>
    <name evidence="2" type="ORF">I8J30_07555</name>
</gene>
<feature type="chain" id="PRO_5047408572" description="Dextransucrase" evidence="1">
    <location>
        <begin position="34"/>
        <end position="1203"/>
    </location>
</feature>
<evidence type="ECO:0000256" key="1">
    <source>
        <dbReference type="SAM" id="SignalP"/>
    </source>
</evidence>
<evidence type="ECO:0000313" key="3">
    <source>
        <dbReference type="Proteomes" id="UP000673394"/>
    </source>
</evidence>
<dbReference type="EMBL" id="JAGKSP010000002">
    <property type="protein sequence ID" value="MBP3962560.1"/>
    <property type="molecule type" value="Genomic_DNA"/>
</dbReference>
<feature type="signal peptide" evidence="1">
    <location>
        <begin position="1"/>
        <end position="33"/>
    </location>
</feature>